<dbReference type="InterPro" id="IPR051532">
    <property type="entry name" value="Ester_Hydrolysis_Enzymes"/>
</dbReference>
<evidence type="ECO:0000256" key="1">
    <source>
        <dbReference type="SAM" id="SignalP"/>
    </source>
</evidence>
<dbReference type="RefSeq" id="WP_131592005.1">
    <property type="nucleotide sequence ID" value="NZ_SJSL01000001.1"/>
</dbReference>
<gene>
    <name evidence="3" type="ORF">EZ437_00235</name>
</gene>
<keyword evidence="1" id="KW-0732">Signal</keyword>
<dbReference type="InterPro" id="IPR036514">
    <property type="entry name" value="SGNH_hydro_sf"/>
</dbReference>
<evidence type="ECO:0000313" key="3">
    <source>
        <dbReference type="EMBL" id="TCD02454.1"/>
    </source>
</evidence>
<evidence type="ECO:0000259" key="2">
    <source>
        <dbReference type="Pfam" id="PF13472"/>
    </source>
</evidence>
<dbReference type="OrthoDB" id="9790057at2"/>
<dbReference type="PANTHER" id="PTHR30383">
    <property type="entry name" value="THIOESTERASE 1/PROTEASE 1/LYSOPHOSPHOLIPASE L1"/>
    <property type="match status" value="1"/>
</dbReference>
<feature type="domain" description="SGNH hydrolase-type esterase" evidence="2">
    <location>
        <begin position="69"/>
        <end position="209"/>
    </location>
</feature>
<dbReference type="PANTHER" id="PTHR30383:SF5">
    <property type="entry name" value="SGNH HYDROLASE-TYPE ESTERASE DOMAIN-CONTAINING PROTEIN"/>
    <property type="match status" value="1"/>
</dbReference>
<feature type="signal peptide" evidence="1">
    <location>
        <begin position="1"/>
        <end position="23"/>
    </location>
</feature>
<organism evidence="3 4">
    <name type="scientific">Pedobacter psychroterrae</name>
    <dbReference type="NCBI Taxonomy" id="2530453"/>
    <lineage>
        <taxon>Bacteria</taxon>
        <taxon>Pseudomonadati</taxon>
        <taxon>Bacteroidota</taxon>
        <taxon>Sphingobacteriia</taxon>
        <taxon>Sphingobacteriales</taxon>
        <taxon>Sphingobacteriaceae</taxon>
        <taxon>Pedobacter</taxon>
    </lineage>
</organism>
<dbReference type="Pfam" id="PF13472">
    <property type="entry name" value="Lipase_GDSL_2"/>
    <property type="match status" value="1"/>
</dbReference>
<dbReference type="Gene3D" id="3.40.50.1110">
    <property type="entry name" value="SGNH hydrolase"/>
    <property type="match status" value="1"/>
</dbReference>
<protein>
    <recommendedName>
        <fullName evidence="2">SGNH hydrolase-type esterase domain-containing protein</fullName>
    </recommendedName>
</protein>
<dbReference type="AlphaFoldDB" id="A0A4R0NTU6"/>
<dbReference type="EMBL" id="SJSL01000001">
    <property type="protein sequence ID" value="TCD02454.1"/>
    <property type="molecule type" value="Genomic_DNA"/>
</dbReference>
<feature type="chain" id="PRO_5020496046" description="SGNH hydrolase-type esterase domain-containing protein" evidence="1">
    <location>
        <begin position="24"/>
        <end position="221"/>
    </location>
</feature>
<comment type="caution">
    <text evidence="3">The sequence shown here is derived from an EMBL/GenBank/DDBJ whole genome shotgun (WGS) entry which is preliminary data.</text>
</comment>
<keyword evidence="4" id="KW-1185">Reference proteome</keyword>
<proteinExistence type="predicted"/>
<dbReference type="SUPFAM" id="SSF52266">
    <property type="entry name" value="SGNH hydrolase"/>
    <property type="match status" value="1"/>
</dbReference>
<reference evidence="3 4" key="1">
    <citation type="submission" date="2019-02" db="EMBL/GenBank/DDBJ databases">
        <title>Pedobacter sp. RP-1-14 sp. nov., isolated from Arctic soil.</title>
        <authorList>
            <person name="Dahal R.H."/>
        </authorList>
    </citation>
    <scope>NUCLEOTIDE SEQUENCE [LARGE SCALE GENOMIC DNA]</scope>
    <source>
        <strain evidence="3 4">RP-1-14</strain>
    </source>
</reference>
<dbReference type="InterPro" id="IPR013830">
    <property type="entry name" value="SGNH_hydro"/>
</dbReference>
<name>A0A4R0NTU6_9SPHI</name>
<evidence type="ECO:0000313" key="4">
    <source>
        <dbReference type="Proteomes" id="UP000293347"/>
    </source>
</evidence>
<sequence length="221" mass="25369">MKHYFYFRLLFVLLVGLSTTALAQNKPFWNDIQKFKRQDSISMPPQKGIVFVGSSSFTMWKDLETVYKDYQAINRGFGGSTLKDANEYVNDIVLHYKPRQVVIYSGENDIASGATAEETFSRFTTFFNHIRKGLPKTEITYVSMKQSPSRAKFSPEVVKANGMIKAYTEKQKRAGFIDVNAKMLDSNGAPRPELFLNDMLHMKQAGYDIWIKEITPHLKKK</sequence>
<dbReference type="GO" id="GO:0004622">
    <property type="term" value="F:phosphatidylcholine lysophospholipase activity"/>
    <property type="evidence" value="ECO:0007669"/>
    <property type="project" value="TreeGrafter"/>
</dbReference>
<dbReference type="Proteomes" id="UP000293347">
    <property type="component" value="Unassembled WGS sequence"/>
</dbReference>
<accession>A0A4R0NTU6</accession>